<comment type="caution">
    <text evidence="1">The sequence shown here is derived from an EMBL/GenBank/DDBJ whole genome shotgun (WGS) entry which is preliminary data.</text>
</comment>
<accession>A0ABQ8RZ06</accession>
<protein>
    <recommendedName>
        <fullName evidence="3">PiggyBac transposable element-derived protein domain-containing protein</fullName>
    </recommendedName>
</protein>
<keyword evidence="2" id="KW-1185">Reference proteome</keyword>
<name>A0ABQ8RZ06_PERAM</name>
<reference evidence="1 2" key="1">
    <citation type="journal article" date="2022" name="Allergy">
        <title>Genome assembly and annotation of Periplaneta americana reveal a comprehensive cockroach allergen profile.</title>
        <authorList>
            <person name="Wang L."/>
            <person name="Xiong Q."/>
            <person name="Saelim N."/>
            <person name="Wang L."/>
            <person name="Nong W."/>
            <person name="Wan A.T."/>
            <person name="Shi M."/>
            <person name="Liu X."/>
            <person name="Cao Q."/>
            <person name="Hui J.H.L."/>
            <person name="Sookrung N."/>
            <person name="Leung T.F."/>
            <person name="Tungtrongchitr A."/>
            <person name="Tsui S.K.W."/>
        </authorList>
    </citation>
    <scope>NUCLEOTIDE SEQUENCE [LARGE SCALE GENOMIC DNA]</scope>
    <source>
        <strain evidence="1">PWHHKU_190912</strain>
    </source>
</reference>
<evidence type="ECO:0000313" key="1">
    <source>
        <dbReference type="EMBL" id="KAJ4426974.1"/>
    </source>
</evidence>
<dbReference type="EMBL" id="JAJSOF020000039">
    <property type="protein sequence ID" value="KAJ4426974.1"/>
    <property type="molecule type" value="Genomic_DNA"/>
</dbReference>
<sequence>MRQLREERLHERGLHARRYLRCPAIRHGNRAIVVPTTSKYSGSVASDRLRFAPRHALEATRLKSNVIKNESDQESYRHFDDENLNRAAEAVRQSQNIKRARAAVSPQIIDSYFEELSETLKDVPPEAIINYDETSMKINPGKSKVNVHRSCKYPERIIDFSKSNFSVMFASTARGIALLRYLVYKADNLYSKWTEGGPAGTRYNRSKSG</sequence>
<evidence type="ECO:0008006" key="3">
    <source>
        <dbReference type="Google" id="ProtNLM"/>
    </source>
</evidence>
<dbReference type="Proteomes" id="UP001148838">
    <property type="component" value="Unassembled WGS sequence"/>
</dbReference>
<evidence type="ECO:0000313" key="2">
    <source>
        <dbReference type="Proteomes" id="UP001148838"/>
    </source>
</evidence>
<gene>
    <name evidence="1" type="ORF">ANN_26773</name>
</gene>
<organism evidence="1 2">
    <name type="scientific">Periplaneta americana</name>
    <name type="common">American cockroach</name>
    <name type="synonym">Blatta americana</name>
    <dbReference type="NCBI Taxonomy" id="6978"/>
    <lineage>
        <taxon>Eukaryota</taxon>
        <taxon>Metazoa</taxon>
        <taxon>Ecdysozoa</taxon>
        <taxon>Arthropoda</taxon>
        <taxon>Hexapoda</taxon>
        <taxon>Insecta</taxon>
        <taxon>Pterygota</taxon>
        <taxon>Neoptera</taxon>
        <taxon>Polyneoptera</taxon>
        <taxon>Dictyoptera</taxon>
        <taxon>Blattodea</taxon>
        <taxon>Blattoidea</taxon>
        <taxon>Blattidae</taxon>
        <taxon>Blattinae</taxon>
        <taxon>Periplaneta</taxon>
    </lineage>
</organism>
<proteinExistence type="predicted"/>